<sequence>MVYLREILKNNKVKLFQHKNIELAAYLYVQSFDEFPNHSFELSPEEEVALLGYKKEYVEVSKVITIISKTPIKGINATSNVFKFAGLYLSAKNECSYRLKEKYQQSDLKQKYFLSKIEPSLKEELLTEVRNSQKLPITTLIKTVLDVDAINENELNTALQSITSDAEIDVQLQIILEDIERSLLQIKFVNKTADEVVRDVLNNFSNAIQKIIKDRRKDHPDFKIDDEYDVQDILYVILKSIFPTLRDEDAIGKVGAKTTKIDLVIREEKVLVEVKMIKEKDTNETHFIEQLKVDFESYHECKWLRKLFCFVYDPHKKTRDISNFNDLNGDRIKGYKLLKLNIRRKIKRRLPERVKQPLLVPDALNQSWSMDFMSDSLVDGRRFRLLNIIDDYNRESLWIEVDTSLPSLRVIRVLERLLELRGKPQRIRVDNGPEFISDKLQLWCQDRNIQLLYIQPVKPVQNAFIERNNGSLRRELLDAYHFFTLQEVRLMAEEWQQDYNYSRPHQALGFVPPLEYI</sequence>
<accession>A0A1H7VZG1</accession>
<evidence type="ECO:0000313" key="2">
    <source>
        <dbReference type="EMBL" id="SEM14188.1"/>
    </source>
</evidence>
<reference evidence="2 3" key="1">
    <citation type="submission" date="2016-10" db="EMBL/GenBank/DDBJ databases">
        <authorList>
            <person name="de Groot N.N."/>
        </authorList>
    </citation>
    <scope>NUCLEOTIDE SEQUENCE [LARGE SCALE GENOMIC DNA]</scope>
    <source>
        <strain evidence="2 3">DSM 21039</strain>
    </source>
</reference>
<dbReference type="PANTHER" id="PTHR47515:SF2">
    <property type="entry name" value="INTEGRASE CORE DOMAIN PROTEIN"/>
    <property type="match status" value="1"/>
</dbReference>
<dbReference type="STRING" id="573321.SAMN04488505_103492"/>
<proteinExistence type="predicted"/>
<name>A0A1H7VZG1_9BACT</name>
<dbReference type="GO" id="GO:0015074">
    <property type="term" value="P:DNA integration"/>
    <property type="evidence" value="ECO:0007669"/>
    <property type="project" value="InterPro"/>
</dbReference>
<evidence type="ECO:0000313" key="3">
    <source>
        <dbReference type="Proteomes" id="UP000198984"/>
    </source>
</evidence>
<dbReference type="Pfam" id="PF13683">
    <property type="entry name" value="rve_3"/>
    <property type="match status" value="1"/>
</dbReference>
<dbReference type="GO" id="GO:0003676">
    <property type="term" value="F:nucleic acid binding"/>
    <property type="evidence" value="ECO:0007669"/>
    <property type="project" value="InterPro"/>
</dbReference>
<dbReference type="AlphaFoldDB" id="A0A1H7VZG1"/>
<dbReference type="InterPro" id="IPR036397">
    <property type="entry name" value="RNaseH_sf"/>
</dbReference>
<evidence type="ECO:0000259" key="1">
    <source>
        <dbReference type="PROSITE" id="PS50994"/>
    </source>
</evidence>
<dbReference type="Proteomes" id="UP000198984">
    <property type="component" value="Unassembled WGS sequence"/>
</dbReference>
<dbReference type="PANTHER" id="PTHR47515">
    <property type="entry name" value="LOW CALCIUM RESPONSE LOCUS PROTEIN T"/>
    <property type="match status" value="1"/>
</dbReference>
<dbReference type="RefSeq" id="WP_089913371.1">
    <property type="nucleotide sequence ID" value="NZ_FOBB01000003.1"/>
</dbReference>
<keyword evidence="3" id="KW-1185">Reference proteome</keyword>
<gene>
    <name evidence="2" type="ORF">SAMN04488505_103492</name>
</gene>
<feature type="domain" description="Integrase catalytic" evidence="1">
    <location>
        <begin position="353"/>
        <end position="517"/>
    </location>
</feature>
<protein>
    <submittedName>
        <fullName evidence="2">Transposase InsO and inactivated derivatives</fullName>
    </submittedName>
</protein>
<dbReference type="SUPFAM" id="SSF53098">
    <property type="entry name" value="Ribonuclease H-like"/>
    <property type="match status" value="1"/>
</dbReference>
<dbReference type="PROSITE" id="PS50994">
    <property type="entry name" value="INTEGRASE"/>
    <property type="match status" value="1"/>
</dbReference>
<organism evidence="2 3">
    <name type="scientific">Chitinophaga rupis</name>
    <dbReference type="NCBI Taxonomy" id="573321"/>
    <lineage>
        <taxon>Bacteria</taxon>
        <taxon>Pseudomonadati</taxon>
        <taxon>Bacteroidota</taxon>
        <taxon>Chitinophagia</taxon>
        <taxon>Chitinophagales</taxon>
        <taxon>Chitinophagaceae</taxon>
        <taxon>Chitinophaga</taxon>
    </lineage>
</organism>
<dbReference type="Pfam" id="PF18742">
    <property type="entry name" value="DpnII-MboI"/>
    <property type="match status" value="1"/>
</dbReference>
<dbReference type="Gene3D" id="3.30.420.10">
    <property type="entry name" value="Ribonuclease H-like superfamily/Ribonuclease H"/>
    <property type="match status" value="1"/>
</dbReference>
<dbReference type="OrthoDB" id="1495855at2"/>
<dbReference type="EMBL" id="FOBB01000003">
    <property type="protein sequence ID" value="SEM14188.1"/>
    <property type="molecule type" value="Genomic_DNA"/>
</dbReference>
<dbReference type="InterPro" id="IPR001584">
    <property type="entry name" value="Integrase_cat-core"/>
</dbReference>
<dbReference type="InterPro" id="IPR012337">
    <property type="entry name" value="RNaseH-like_sf"/>
</dbReference>